<dbReference type="KEGG" id="mde:105262198"/>
<dbReference type="EnsemblMetazoa" id="MDOA016564-RA">
    <property type="protein sequence ID" value="MDOA016564-PA"/>
    <property type="gene ID" value="MDOA016564"/>
</dbReference>
<evidence type="ECO:0000313" key="4">
    <source>
        <dbReference type="RefSeq" id="XP_011294906.1"/>
    </source>
</evidence>
<feature type="signal peptide" evidence="1">
    <location>
        <begin position="1"/>
        <end position="25"/>
    </location>
</feature>
<feature type="chain" id="PRO_5044561806" evidence="1">
    <location>
        <begin position="26"/>
        <end position="148"/>
    </location>
</feature>
<keyword evidence="3" id="KW-1185">Reference proteome</keyword>
<dbReference type="GeneID" id="105262198"/>
<protein>
    <submittedName>
        <fullName evidence="4">Uncharacterized protein LOC105262198</fullName>
    </submittedName>
</protein>
<accession>A0A1I8NKC8</accession>
<sequence length="148" mass="17118">MNFKIPPLYLCAILILIGVLKLAQAEIFNVEDITIETKTSNFRCDRIVCPQNTHRCVVTKTSRSKDLSRVKRRNICYSRDKEILQKSKNYEHVKGGSGGGKPIYFRLDVEHSGKVNVLTWDKPKKTSRNLEKIKENMIQKIKELKNNL</sequence>
<reference evidence="4" key="2">
    <citation type="submission" date="2025-04" db="UniProtKB">
        <authorList>
            <consortium name="RefSeq"/>
        </authorList>
    </citation>
    <scope>IDENTIFICATION</scope>
    <source>
        <strain evidence="4">Aabys</strain>
    </source>
</reference>
<name>A0A1I8NKC8_MUSDO</name>
<dbReference type="VEuPathDB" id="VectorBase:MDOMA2_015960"/>
<evidence type="ECO:0000313" key="2">
    <source>
        <dbReference type="EnsemblMetazoa" id="MDOA016564-PA"/>
    </source>
</evidence>
<dbReference type="Proteomes" id="UP001652621">
    <property type="component" value="Unplaced"/>
</dbReference>
<dbReference type="VEuPathDB" id="VectorBase:MDOA016564"/>
<dbReference type="OrthoDB" id="8069529at2759"/>
<evidence type="ECO:0000256" key="1">
    <source>
        <dbReference type="SAM" id="SignalP"/>
    </source>
</evidence>
<evidence type="ECO:0000313" key="3">
    <source>
        <dbReference type="Proteomes" id="UP001652621"/>
    </source>
</evidence>
<organism evidence="2">
    <name type="scientific">Musca domestica</name>
    <name type="common">House fly</name>
    <dbReference type="NCBI Taxonomy" id="7370"/>
    <lineage>
        <taxon>Eukaryota</taxon>
        <taxon>Metazoa</taxon>
        <taxon>Ecdysozoa</taxon>
        <taxon>Arthropoda</taxon>
        <taxon>Hexapoda</taxon>
        <taxon>Insecta</taxon>
        <taxon>Pterygota</taxon>
        <taxon>Neoptera</taxon>
        <taxon>Endopterygota</taxon>
        <taxon>Diptera</taxon>
        <taxon>Brachycera</taxon>
        <taxon>Muscomorpha</taxon>
        <taxon>Muscoidea</taxon>
        <taxon>Muscidae</taxon>
        <taxon>Musca</taxon>
    </lineage>
</organism>
<proteinExistence type="predicted"/>
<dbReference type="AlphaFoldDB" id="A0A1I8NKC8"/>
<dbReference type="RefSeq" id="XP_011294906.1">
    <property type="nucleotide sequence ID" value="XM_011296604.2"/>
</dbReference>
<keyword evidence="1" id="KW-0732">Signal</keyword>
<reference evidence="2" key="1">
    <citation type="submission" date="2020-05" db="UniProtKB">
        <authorList>
            <consortium name="EnsemblMetazoa"/>
        </authorList>
    </citation>
    <scope>IDENTIFICATION</scope>
    <source>
        <strain evidence="2">Aabys</strain>
    </source>
</reference>
<gene>
    <name evidence="2" type="primary">105262198</name>
    <name evidence="4" type="synonym">LOC105262198</name>
</gene>